<dbReference type="EMBL" id="CP061035">
    <property type="protein sequence ID" value="QQV77629.1"/>
    <property type="molecule type" value="Genomic_DNA"/>
</dbReference>
<evidence type="ECO:0000259" key="1">
    <source>
        <dbReference type="SMART" id="SM00953"/>
    </source>
</evidence>
<name>A0A974NV80_9SPHN</name>
<accession>A0A974NV80</accession>
<evidence type="ECO:0000313" key="3">
    <source>
        <dbReference type="Proteomes" id="UP000595894"/>
    </source>
</evidence>
<dbReference type="KEGG" id="sari:H5J25_02150"/>
<proteinExistence type="predicted"/>
<dbReference type="RefSeq" id="WP_202094294.1">
    <property type="nucleotide sequence ID" value="NZ_CP061035.1"/>
</dbReference>
<gene>
    <name evidence="2" type="ORF">H5J25_02150</name>
</gene>
<protein>
    <submittedName>
        <fullName evidence="2">RES family NAD+ phosphorylase</fullName>
    </submittedName>
</protein>
<dbReference type="AlphaFoldDB" id="A0A974NV80"/>
<dbReference type="SMART" id="SM00953">
    <property type="entry name" value="RES"/>
    <property type="match status" value="1"/>
</dbReference>
<dbReference type="Proteomes" id="UP000595894">
    <property type="component" value="Chromosome"/>
</dbReference>
<keyword evidence="3" id="KW-1185">Reference proteome</keyword>
<dbReference type="Pfam" id="PF08808">
    <property type="entry name" value="RES"/>
    <property type="match status" value="1"/>
</dbReference>
<feature type="domain" description="RES" evidence="1">
    <location>
        <begin position="199"/>
        <end position="341"/>
    </location>
</feature>
<evidence type="ECO:0000313" key="2">
    <source>
        <dbReference type="EMBL" id="QQV77629.1"/>
    </source>
</evidence>
<dbReference type="InterPro" id="IPR014914">
    <property type="entry name" value="RES_dom"/>
</dbReference>
<reference evidence="3" key="1">
    <citation type="submission" date="2020-09" db="EMBL/GenBank/DDBJ databases">
        <title>Sphingomonas sp., a new species isolated from pork steak.</title>
        <authorList>
            <person name="Heidler von Heilborn D."/>
        </authorList>
    </citation>
    <scope>NUCLEOTIDE SEQUENCE [LARGE SCALE GENOMIC DNA]</scope>
</reference>
<sequence>MKPIRDLTSGTDPNDAVWPENIFGPFIPVAEHDIGIFNEIVGDEIDSDFASSICCCNICYTDFCKRWPNTTFRVSEFQEQSFDTEYLLENSRAPSCYSDAEMSSLRHFVECPRCYSYAKQVWIYEHRFSDIPEIEEAIDELVAIGKRTPFLLLEHEFARRVLEQIRRMAKSQAKTPLPASLFRARTDADIKKCGQSPTDVATFGPAPAEFVGEGRFNHAGAPLLYVASSPELAASEIGCPGEPCTAGELTFSMAMRVLDLVDLEDGDEGDNLMLALSNSALISAPRTGQGWMKSEYVFSRFVADCARDAGFDAVRYGSTKLASGVNFVLLEPTASFETIATLISHRSLAGGAPDRRY</sequence>
<organism evidence="2 3">
    <name type="scientific">Sphingomonas aliaeris</name>
    <dbReference type="NCBI Taxonomy" id="2759526"/>
    <lineage>
        <taxon>Bacteria</taxon>
        <taxon>Pseudomonadati</taxon>
        <taxon>Pseudomonadota</taxon>
        <taxon>Alphaproteobacteria</taxon>
        <taxon>Sphingomonadales</taxon>
        <taxon>Sphingomonadaceae</taxon>
        <taxon>Sphingomonas</taxon>
    </lineage>
</organism>